<keyword evidence="1" id="KW-0732">Signal</keyword>
<dbReference type="Gene3D" id="2.40.160.60">
    <property type="entry name" value="Outer membrane protein transport protein (OMPP1/FadL/TodX)"/>
    <property type="match status" value="1"/>
</dbReference>
<evidence type="ECO:0000256" key="1">
    <source>
        <dbReference type="SAM" id="SignalP"/>
    </source>
</evidence>
<reference evidence="2 3" key="1">
    <citation type="submission" date="2016-11" db="EMBL/GenBank/DDBJ databases">
        <authorList>
            <person name="Jaros S."/>
            <person name="Januszkiewicz K."/>
            <person name="Wedrychowicz H."/>
        </authorList>
    </citation>
    <scope>NUCLEOTIDE SEQUENCE [LARGE SCALE GENOMIC DNA]</scope>
    <source>
        <strain evidence="2 3">KHT3</strain>
    </source>
</reference>
<proteinExistence type="predicted"/>
<feature type="signal peptide" evidence="1">
    <location>
        <begin position="1"/>
        <end position="19"/>
    </location>
</feature>
<dbReference type="AlphaFoldDB" id="A0A1M6W4D8"/>
<evidence type="ECO:0008006" key="4">
    <source>
        <dbReference type="Google" id="ProtNLM"/>
    </source>
</evidence>
<dbReference type="SUPFAM" id="SSF56935">
    <property type="entry name" value="Porins"/>
    <property type="match status" value="1"/>
</dbReference>
<dbReference type="RefSeq" id="WP_073209353.1">
    <property type="nucleotide sequence ID" value="NZ_FRBD01000015.1"/>
</dbReference>
<gene>
    <name evidence="2" type="ORF">SAMN05216463_11549</name>
</gene>
<accession>A0A1M6W4D8</accession>
<dbReference type="OrthoDB" id="1491239at2"/>
<sequence>MNKFLASFVLATLTTSAFAQSSTNSPYSQFGLGDLTDQSVGFNKGMNGVGLAMRRGNEVNPMNPASYSSIDSLTMLFDAGFSGQITYYNENGVKASGKSGGFDYVVALFRAFKNVGVSFGVLPYSNIGYNYSSTEVLNDGNQTYVQSQYEGDGGLHQLYIGTGIRPIKQLSIGFNLAYLWGDYNRSIGSIESSQLSILTKEYRADISSYKFDLGVQFELPLNKHDNITLAATWTPGHSLKSDPECLITNIKTSISKADTTTFKIDNGLKIPTTFGFGVTYNREQNLRVGADLHIQKWGGVDFPTLTKNQQTGVTSYALKSGLLKDSYRLNIGAEWTPRPLGRKFLQRVRYRAGVGMATPYYYINGKEGPKELSASIGFGIPIMNGYNNRSILNISGQIVHRSADNMIKENMLRLNIGLTFNERWFAKWKVE</sequence>
<dbReference type="Proteomes" id="UP000184130">
    <property type="component" value="Unassembled WGS sequence"/>
</dbReference>
<evidence type="ECO:0000313" key="3">
    <source>
        <dbReference type="Proteomes" id="UP000184130"/>
    </source>
</evidence>
<protein>
    <recommendedName>
        <fullName evidence="4">Long-chain fatty acid transport protein</fullName>
    </recommendedName>
</protein>
<dbReference type="EMBL" id="FRBD01000015">
    <property type="protein sequence ID" value="SHK88620.1"/>
    <property type="molecule type" value="Genomic_DNA"/>
</dbReference>
<evidence type="ECO:0000313" key="2">
    <source>
        <dbReference type="EMBL" id="SHK88620.1"/>
    </source>
</evidence>
<organism evidence="2 3">
    <name type="scientific">Xylanibacter ruminicola</name>
    <name type="common">Prevotella ruminicola</name>
    <dbReference type="NCBI Taxonomy" id="839"/>
    <lineage>
        <taxon>Bacteria</taxon>
        <taxon>Pseudomonadati</taxon>
        <taxon>Bacteroidota</taxon>
        <taxon>Bacteroidia</taxon>
        <taxon>Bacteroidales</taxon>
        <taxon>Prevotellaceae</taxon>
        <taxon>Xylanibacter</taxon>
    </lineage>
</organism>
<feature type="chain" id="PRO_5012432401" description="Long-chain fatty acid transport protein" evidence="1">
    <location>
        <begin position="20"/>
        <end position="431"/>
    </location>
</feature>
<name>A0A1M6W4D8_XYLRU</name>